<gene>
    <name evidence="2" type="ORF">BAUCODRAFT_127491</name>
</gene>
<proteinExistence type="predicted"/>
<dbReference type="AlphaFoldDB" id="M2MIC6"/>
<accession>M2MIC6</accession>
<protein>
    <submittedName>
        <fullName evidence="2">Uncharacterized protein</fullName>
    </submittedName>
</protein>
<dbReference type="RefSeq" id="XP_007681931.1">
    <property type="nucleotide sequence ID" value="XM_007683741.1"/>
</dbReference>
<dbReference type="Proteomes" id="UP000011761">
    <property type="component" value="Unassembled WGS sequence"/>
</dbReference>
<evidence type="ECO:0000256" key="1">
    <source>
        <dbReference type="SAM" id="MobiDB-lite"/>
    </source>
</evidence>
<dbReference type="HOGENOM" id="CLU_2209528_0_0_1"/>
<dbReference type="EMBL" id="KB445565">
    <property type="protein sequence ID" value="EMC91013.1"/>
    <property type="molecule type" value="Genomic_DNA"/>
</dbReference>
<dbReference type="KEGG" id="bcom:BAUCODRAFT_127491"/>
<reference evidence="2 3" key="1">
    <citation type="journal article" date="2012" name="PLoS Pathog.">
        <title>Diverse lifestyles and strategies of plant pathogenesis encoded in the genomes of eighteen Dothideomycetes fungi.</title>
        <authorList>
            <person name="Ohm R.A."/>
            <person name="Feau N."/>
            <person name="Henrissat B."/>
            <person name="Schoch C.L."/>
            <person name="Horwitz B.A."/>
            <person name="Barry K.W."/>
            <person name="Condon B.J."/>
            <person name="Copeland A.C."/>
            <person name="Dhillon B."/>
            <person name="Glaser F."/>
            <person name="Hesse C.N."/>
            <person name="Kosti I."/>
            <person name="LaButti K."/>
            <person name="Lindquist E.A."/>
            <person name="Lucas S."/>
            <person name="Salamov A.A."/>
            <person name="Bradshaw R.E."/>
            <person name="Ciuffetti L."/>
            <person name="Hamelin R.C."/>
            <person name="Kema G.H.J."/>
            <person name="Lawrence C."/>
            <person name="Scott J.A."/>
            <person name="Spatafora J.W."/>
            <person name="Turgeon B.G."/>
            <person name="de Wit P.J.G.M."/>
            <person name="Zhong S."/>
            <person name="Goodwin S.B."/>
            <person name="Grigoriev I.V."/>
        </authorList>
    </citation>
    <scope>NUCLEOTIDE SEQUENCE [LARGE SCALE GENOMIC DNA]</scope>
    <source>
        <strain evidence="2 3">UAMH 10762</strain>
    </source>
</reference>
<organism evidence="2 3">
    <name type="scientific">Baudoinia panamericana (strain UAMH 10762)</name>
    <name type="common">Angels' share fungus</name>
    <name type="synonym">Baudoinia compniacensis (strain UAMH 10762)</name>
    <dbReference type="NCBI Taxonomy" id="717646"/>
    <lineage>
        <taxon>Eukaryota</taxon>
        <taxon>Fungi</taxon>
        <taxon>Dikarya</taxon>
        <taxon>Ascomycota</taxon>
        <taxon>Pezizomycotina</taxon>
        <taxon>Dothideomycetes</taxon>
        <taxon>Dothideomycetidae</taxon>
        <taxon>Mycosphaerellales</taxon>
        <taxon>Teratosphaeriaceae</taxon>
        <taxon>Baudoinia</taxon>
    </lineage>
</organism>
<evidence type="ECO:0000313" key="3">
    <source>
        <dbReference type="Proteomes" id="UP000011761"/>
    </source>
</evidence>
<keyword evidence="3" id="KW-1185">Reference proteome</keyword>
<evidence type="ECO:0000313" key="2">
    <source>
        <dbReference type="EMBL" id="EMC91013.1"/>
    </source>
</evidence>
<dbReference type="GeneID" id="19108160"/>
<feature type="compositionally biased region" description="Basic and acidic residues" evidence="1">
    <location>
        <begin position="94"/>
        <end position="107"/>
    </location>
</feature>
<name>M2MIC6_BAUPA</name>
<feature type="region of interest" description="Disordered" evidence="1">
    <location>
        <begin position="84"/>
        <end position="107"/>
    </location>
</feature>
<sequence>MYAASGSSLSSSMMTPYANTVVISFVMVISATHIEVCDSLTDAEELLASGGVRPAGTAVSDAAIAVTVPVFISESVEAYNKPPKDAASFLSRPSRTELVNERQSKKQ</sequence>